<dbReference type="GO" id="GO:0008168">
    <property type="term" value="F:methyltransferase activity"/>
    <property type="evidence" value="ECO:0007669"/>
    <property type="project" value="UniProtKB-KW"/>
</dbReference>
<dbReference type="Gene3D" id="3.40.50.150">
    <property type="entry name" value="Vaccinia Virus protein VP39"/>
    <property type="match status" value="1"/>
</dbReference>
<dbReference type="OrthoDB" id="10258825at2759"/>
<gene>
    <name evidence="10" type="ORF">PGAL8A_00438000</name>
</gene>
<evidence type="ECO:0000256" key="7">
    <source>
        <dbReference type="ARBA" id="ARBA00023242"/>
    </source>
</evidence>
<proteinExistence type="inferred from homology"/>
<keyword evidence="6 8" id="KW-0949">S-adenosyl-L-methionine</keyword>
<evidence type="ECO:0000256" key="1">
    <source>
        <dbReference type="ARBA" id="ARBA00004604"/>
    </source>
</evidence>
<evidence type="ECO:0000256" key="8">
    <source>
        <dbReference type="RuleBase" id="RU365074"/>
    </source>
</evidence>
<dbReference type="EMBL" id="CVMV01000070">
    <property type="protein sequence ID" value="CRG96799.1"/>
    <property type="molecule type" value="Genomic_DNA"/>
</dbReference>
<dbReference type="PANTHER" id="PTHR12787">
    <property type="entry name" value="RIBOSOMAL RNA-PROCESSING PROTEIN 8"/>
    <property type="match status" value="1"/>
</dbReference>
<keyword evidence="11" id="KW-1185">Reference proteome</keyword>
<evidence type="ECO:0000313" key="11">
    <source>
        <dbReference type="Proteomes" id="UP000220797"/>
    </source>
</evidence>
<sequence>MEDKNIKVKLKNKQNNNSLKKKENKNNLYNTVMKQSKKKISKIIKKKKRFYNKFKIENTNSCVHNKISKNEKAINDNLINKNPKNGIIKDISKKKKSTKSHSNTENKSKEIKHPDMNKRKNIIYKNLIKNNEKVSKSTKIKKEENKKFPNINTLYKDTVNKNFYYHMNKKNEDPCSSSNLEKNKQKYKKKKKIDRNPEDIVNSSLFRYINEYMYTNKSIVVEKKLNETKNIFNIYHLGYKNQKEKWPNNPVNVIINYLKKNFTKHNNIGDLGCGEAEIAKTLNDWLIDSFDLIKFNEYVTACNITKLEKPDDSYDCLILSLSLMNTDWPKIIFESVRCLKKKGTLIIAEVVSRFKNYKAFMKFMNNVGFKLSKKVNLDDFFFVFFFENNKKDNSTYILSEKRVKKVSELLTPCIYKRR</sequence>
<dbReference type="GeneID" id="39732913"/>
<feature type="region of interest" description="Disordered" evidence="9">
    <location>
        <begin position="83"/>
        <end position="117"/>
    </location>
</feature>
<evidence type="ECO:0000256" key="3">
    <source>
        <dbReference type="ARBA" id="ARBA00022552"/>
    </source>
</evidence>
<organism evidence="10 11">
    <name type="scientific">Plasmodium gallinaceum</name>
    <dbReference type="NCBI Taxonomy" id="5849"/>
    <lineage>
        <taxon>Eukaryota</taxon>
        <taxon>Sar</taxon>
        <taxon>Alveolata</taxon>
        <taxon>Apicomplexa</taxon>
        <taxon>Aconoidasida</taxon>
        <taxon>Haemosporida</taxon>
        <taxon>Plasmodiidae</taxon>
        <taxon>Plasmodium</taxon>
        <taxon>Plasmodium (Haemamoeba)</taxon>
    </lineage>
</organism>
<feature type="compositionally biased region" description="Basic and acidic residues" evidence="9">
    <location>
        <begin position="102"/>
        <end position="117"/>
    </location>
</feature>
<keyword evidence="7 8" id="KW-0539">Nucleus</keyword>
<dbReference type="GO" id="GO:0032259">
    <property type="term" value="P:methylation"/>
    <property type="evidence" value="ECO:0007669"/>
    <property type="project" value="UniProtKB-KW"/>
</dbReference>
<reference evidence="10" key="1">
    <citation type="submission" date="2015-04" db="EMBL/GenBank/DDBJ databases">
        <authorList>
            <consortium name="Pathogen Informatics"/>
        </authorList>
    </citation>
    <scope>NUCLEOTIDE SEQUENCE [LARGE SCALE GENOMIC DNA]</scope>
    <source>
        <strain evidence="10">8A</strain>
    </source>
</reference>
<comment type="subcellular location">
    <subcellularLocation>
        <location evidence="1 8">Nucleus</location>
        <location evidence="1 8">Nucleolus</location>
    </subcellularLocation>
</comment>
<dbReference type="VEuPathDB" id="PlasmoDB:PGAL8A_00438000"/>
<evidence type="ECO:0000256" key="4">
    <source>
        <dbReference type="ARBA" id="ARBA00022603"/>
    </source>
</evidence>
<name>A0A1J1GWE9_PLAGA</name>
<evidence type="ECO:0000256" key="5">
    <source>
        <dbReference type="ARBA" id="ARBA00022679"/>
    </source>
</evidence>
<dbReference type="PANTHER" id="PTHR12787:SF0">
    <property type="entry name" value="RIBOSOMAL RNA-PROCESSING PROTEIN 8"/>
    <property type="match status" value="1"/>
</dbReference>
<dbReference type="Gene3D" id="1.10.10.2150">
    <property type="entry name" value="Ribosomal RNA-processing protein 8, N-terminal domain"/>
    <property type="match status" value="1"/>
</dbReference>
<dbReference type="Pfam" id="PF05148">
    <property type="entry name" value="Methyltransf_8"/>
    <property type="match status" value="1"/>
</dbReference>
<comment type="caution">
    <text evidence="10">The sequence shown here is derived from an EMBL/GenBank/DDBJ whole genome shotgun (WGS) entry which is preliminary data.</text>
</comment>
<dbReference type="RefSeq" id="XP_028529602.1">
    <property type="nucleotide sequence ID" value="XM_028673117.1"/>
</dbReference>
<evidence type="ECO:0000313" key="10">
    <source>
        <dbReference type="EMBL" id="CRG96799.1"/>
    </source>
</evidence>
<dbReference type="OMA" id="YVTACNI"/>
<evidence type="ECO:0000256" key="2">
    <source>
        <dbReference type="ARBA" id="ARBA00006301"/>
    </source>
</evidence>
<feature type="region of interest" description="Disordered" evidence="9">
    <location>
        <begin position="170"/>
        <end position="193"/>
    </location>
</feature>
<comment type="function">
    <text evidence="8">Probable methyltransferase required to silence rDNA.</text>
</comment>
<keyword evidence="5 8" id="KW-0808">Transferase</keyword>
<dbReference type="Proteomes" id="UP000220797">
    <property type="component" value="Unassembled WGS sequence"/>
</dbReference>
<dbReference type="GO" id="GO:0005730">
    <property type="term" value="C:nucleolus"/>
    <property type="evidence" value="ECO:0007669"/>
    <property type="project" value="UniProtKB-SubCell"/>
</dbReference>
<keyword evidence="4 8" id="KW-0489">Methyltransferase</keyword>
<dbReference type="EC" id="2.1.1.-" evidence="8"/>
<dbReference type="InterPro" id="IPR029063">
    <property type="entry name" value="SAM-dependent_MTases_sf"/>
</dbReference>
<evidence type="ECO:0000256" key="9">
    <source>
        <dbReference type="SAM" id="MobiDB-lite"/>
    </source>
</evidence>
<evidence type="ECO:0000256" key="6">
    <source>
        <dbReference type="ARBA" id="ARBA00022691"/>
    </source>
</evidence>
<keyword evidence="3 8" id="KW-0698">rRNA processing</keyword>
<comment type="similarity">
    <text evidence="2 8">Belongs to the methyltransferase superfamily. RRP8 family.</text>
</comment>
<dbReference type="InterPro" id="IPR007823">
    <property type="entry name" value="RRP8"/>
</dbReference>
<dbReference type="GO" id="GO:0006364">
    <property type="term" value="P:rRNA processing"/>
    <property type="evidence" value="ECO:0007669"/>
    <property type="project" value="UniProtKB-UniRule"/>
</dbReference>
<protein>
    <recommendedName>
        <fullName evidence="8">Ribosomal RNA-processing protein 8</fullName>
        <ecNumber evidence="8">2.1.1.-</ecNumber>
    </recommendedName>
</protein>
<accession>A0A1J1GWE9</accession>
<dbReference type="AlphaFoldDB" id="A0A1J1GWE9"/>
<dbReference type="SUPFAM" id="SSF53335">
    <property type="entry name" value="S-adenosyl-L-methionine-dependent methyltransferases"/>
    <property type="match status" value="1"/>
</dbReference>
<dbReference type="InterPro" id="IPR042036">
    <property type="entry name" value="RRP8_N"/>
</dbReference>